<gene>
    <name evidence="1" type="ORF">CCHR01_00547</name>
</gene>
<sequence length="384" mass="43118">MVFIGSEVIGQSKWLWMEKPRPLRDMERFDNAARGAWGSLKLFFYSWKPTMTLIGAFIVITSYAIGPFAQQATTSYSCNITGEGIARISIAKYVSNDKEEGGRFDEVSRLTPEMQAMAINGLIYGEAGISLLSSNPFECGSGNCTFDSHLGITHSSVGMCSRCVDVADELQQFDKGPKNGTKIGFADWVNDPFSLYWPIRQKGLTMFSENGTTTVLAFTAADCTRDPEINSSTERDCNQPYGRLEQPPRISPSREIGIIATNCTLYPCLRHYNASVTNNVLDERLVSQEPMISTIMRVYSEKLNSWTETEVLNGYYIKLAEPCFLNGQWYDSSNISTADRKDVWTSWRSEDGILEYPTECLTVVTPKMIDSIRGFLNVSSFWRL</sequence>
<evidence type="ECO:0000313" key="2">
    <source>
        <dbReference type="Proteomes" id="UP001243330"/>
    </source>
</evidence>
<organism evidence="1 2">
    <name type="scientific">Colletotrichum chrysophilum</name>
    <dbReference type="NCBI Taxonomy" id="1836956"/>
    <lineage>
        <taxon>Eukaryota</taxon>
        <taxon>Fungi</taxon>
        <taxon>Dikarya</taxon>
        <taxon>Ascomycota</taxon>
        <taxon>Pezizomycotina</taxon>
        <taxon>Sordariomycetes</taxon>
        <taxon>Hypocreomycetidae</taxon>
        <taxon>Glomerellales</taxon>
        <taxon>Glomerellaceae</taxon>
        <taxon>Colletotrichum</taxon>
        <taxon>Colletotrichum gloeosporioides species complex</taxon>
    </lineage>
</organism>
<accession>A0AAD9ELZ9</accession>
<dbReference type="Proteomes" id="UP001243330">
    <property type="component" value="Unassembled WGS sequence"/>
</dbReference>
<dbReference type="AlphaFoldDB" id="A0AAD9ELZ9"/>
<name>A0AAD9ELZ9_9PEZI</name>
<proteinExistence type="predicted"/>
<protein>
    <submittedName>
        <fullName evidence="1">Uncharacterized protein</fullName>
    </submittedName>
</protein>
<keyword evidence="2" id="KW-1185">Reference proteome</keyword>
<dbReference type="PANTHER" id="PTHR35394:SF5">
    <property type="entry name" value="DUF3176 DOMAIN-CONTAINING PROTEIN"/>
    <property type="match status" value="1"/>
</dbReference>
<dbReference type="PANTHER" id="PTHR35394">
    <property type="entry name" value="DUF3176 DOMAIN-CONTAINING PROTEIN"/>
    <property type="match status" value="1"/>
</dbReference>
<dbReference type="EMBL" id="JAQOWY010000005">
    <property type="protein sequence ID" value="KAK1856784.1"/>
    <property type="molecule type" value="Genomic_DNA"/>
</dbReference>
<dbReference type="InterPro" id="IPR021514">
    <property type="entry name" value="DUF3176"/>
</dbReference>
<dbReference type="Pfam" id="PF11374">
    <property type="entry name" value="DUF3176"/>
    <property type="match status" value="1"/>
</dbReference>
<comment type="caution">
    <text evidence="1">The sequence shown here is derived from an EMBL/GenBank/DDBJ whole genome shotgun (WGS) entry which is preliminary data.</text>
</comment>
<evidence type="ECO:0000313" key="1">
    <source>
        <dbReference type="EMBL" id="KAK1856784.1"/>
    </source>
</evidence>
<reference evidence="1" key="1">
    <citation type="submission" date="2023-01" db="EMBL/GenBank/DDBJ databases">
        <title>Colletotrichum chrysophilum M932 genome sequence.</title>
        <authorList>
            <person name="Baroncelli R."/>
        </authorList>
    </citation>
    <scope>NUCLEOTIDE SEQUENCE</scope>
    <source>
        <strain evidence="1">M932</strain>
    </source>
</reference>